<sequence>MYSSTLNWINRTEGVASFYRRAASSTFRSTGSAAILVLYRKFITRIDWYEK</sequence>
<protein>
    <submittedName>
        <fullName evidence="1">Uncharacterized protein</fullName>
    </submittedName>
</protein>
<accession>A0ACB9RGB1</accession>
<proteinExistence type="predicted"/>
<evidence type="ECO:0000313" key="1">
    <source>
        <dbReference type="EMBL" id="KAI4377528.1"/>
    </source>
</evidence>
<gene>
    <name evidence="1" type="ORF">MLD38_015135</name>
</gene>
<evidence type="ECO:0000313" key="2">
    <source>
        <dbReference type="Proteomes" id="UP001057402"/>
    </source>
</evidence>
<name>A0ACB9RGB1_9MYRT</name>
<dbReference type="EMBL" id="CM042883">
    <property type="protein sequence ID" value="KAI4377528.1"/>
    <property type="molecule type" value="Genomic_DNA"/>
</dbReference>
<comment type="caution">
    <text evidence="1">The sequence shown here is derived from an EMBL/GenBank/DDBJ whole genome shotgun (WGS) entry which is preliminary data.</text>
</comment>
<dbReference type="Proteomes" id="UP001057402">
    <property type="component" value="Chromosome 4"/>
</dbReference>
<organism evidence="1 2">
    <name type="scientific">Melastoma candidum</name>
    <dbReference type="NCBI Taxonomy" id="119954"/>
    <lineage>
        <taxon>Eukaryota</taxon>
        <taxon>Viridiplantae</taxon>
        <taxon>Streptophyta</taxon>
        <taxon>Embryophyta</taxon>
        <taxon>Tracheophyta</taxon>
        <taxon>Spermatophyta</taxon>
        <taxon>Magnoliopsida</taxon>
        <taxon>eudicotyledons</taxon>
        <taxon>Gunneridae</taxon>
        <taxon>Pentapetalae</taxon>
        <taxon>rosids</taxon>
        <taxon>malvids</taxon>
        <taxon>Myrtales</taxon>
        <taxon>Melastomataceae</taxon>
        <taxon>Melastomatoideae</taxon>
        <taxon>Melastomateae</taxon>
        <taxon>Melastoma</taxon>
    </lineage>
</organism>
<keyword evidence="2" id="KW-1185">Reference proteome</keyword>
<reference evidence="2" key="1">
    <citation type="journal article" date="2023" name="Front. Plant Sci.">
        <title>Chromosomal-level genome assembly of Melastoma candidum provides insights into trichome evolution.</title>
        <authorList>
            <person name="Zhong Y."/>
            <person name="Wu W."/>
            <person name="Sun C."/>
            <person name="Zou P."/>
            <person name="Liu Y."/>
            <person name="Dai S."/>
            <person name="Zhou R."/>
        </authorList>
    </citation>
    <scope>NUCLEOTIDE SEQUENCE [LARGE SCALE GENOMIC DNA]</scope>
</reference>